<evidence type="ECO:0000313" key="3">
    <source>
        <dbReference type="Proteomes" id="UP001199469"/>
    </source>
</evidence>
<feature type="compositionally biased region" description="Basic and acidic residues" evidence="1">
    <location>
        <begin position="92"/>
        <end position="122"/>
    </location>
</feature>
<dbReference type="EMBL" id="JAJNDB010000001">
    <property type="protein sequence ID" value="MCD2193075.1"/>
    <property type="molecule type" value="Genomic_DNA"/>
</dbReference>
<feature type="compositionally biased region" description="Basic and acidic residues" evidence="1">
    <location>
        <begin position="190"/>
        <end position="202"/>
    </location>
</feature>
<comment type="caution">
    <text evidence="2">The sequence shown here is derived from an EMBL/GenBank/DDBJ whole genome shotgun (WGS) entry which is preliminary data.</text>
</comment>
<keyword evidence="3" id="KW-1185">Reference proteome</keyword>
<feature type="region of interest" description="Disordered" evidence="1">
    <location>
        <begin position="32"/>
        <end position="63"/>
    </location>
</feature>
<evidence type="ECO:0000313" key="2">
    <source>
        <dbReference type="EMBL" id="MCD2193075.1"/>
    </source>
</evidence>
<name>A0ABS8P496_9PSEU</name>
<sequence length="202" mass="23672">MWVWREESVRGGWRLDSYGQWTYDEPARLERVGAPRQPADSERLAHERLAHERYEQERYERARRARAEGARPALTALPALSELEATPIFRSIAHEVRTSADERGRGRHDDRYDRLEERRRPAEPSIPEPHPGSGPFPAQGRSRRGLAPVETAPPPPPRYEDEIRHDDDRHHAASAEDEMRRRAERRRRPRVEPDSGRHVLRR</sequence>
<reference evidence="2 3" key="1">
    <citation type="submission" date="2021-11" db="EMBL/GenBank/DDBJ databases">
        <title>Draft genome sequence of Actinomycetospora sp. SF1 isolated from the rhizosphere soil.</title>
        <authorList>
            <person name="Duangmal K."/>
            <person name="Chantavorakit T."/>
        </authorList>
    </citation>
    <scope>NUCLEOTIDE SEQUENCE [LARGE SCALE GENOMIC DNA]</scope>
    <source>
        <strain evidence="2 3">TBRC 5722</strain>
    </source>
</reference>
<dbReference type="RefSeq" id="WP_230730727.1">
    <property type="nucleotide sequence ID" value="NZ_JAJNDB010000001.1"/>
</dbReference>
<protein>
    <submittedName>
        <fullName evidence="2">Uncharacterized protein</fullName>
    </submittedName>
</protein>
<organism evidence="2 3">
    <name type="scientific">Actinomycetospora endophytica</name>
    <dbReference type="NCBI Taxonomy" id="2291215"/>
    <lineage>
        <taxon>Bacteria</taxon>
        <taxon>Bacillati</taxon>
        <taxon>Actinomycetota</taxon>
        <taxon>Actinomycetes</taxon>
        <taxon>Pseudonocardiales</taxon>
        <taxon>Pseudonocardiaceae</taxon>
        <taxon>Actinomycetospora</taxon>
    </lineage>
</organism>
<proteinExistence type="predicted"/>
<gene>
    <name evidence="2" type="ORF">LQ327_06690</name>
</gene>
<feature type="compositionally biased region" description="Basic and acidic residues" evidence="1">
    <location>
        <begin position="158"/>
        <end position="181"/>
    </location>
</feature>
<feature type="region of interest" description="Disordered" evidence="1">
    <location>
        <begin position="92"/>
        <end position="202"/>
    </location>
</feature>
<dbReference type="Proteomes" id="UP001199469">
    <property type="component" value="Unassembled WGS sequence"/>
</dbReference>
<feature type="compositionally biased region" description="Pro residues" evidence="1">
    <location>
        <begin position="124"/>
        <end position="134"/>
    </location>
</feature>
<accession>A0ABS8P496</accession>
<evidence type="ECO:0000256" key="1">
    <source>
        <dbReference type="SAM" id="MobiDB-lite"/>
    </source>
</evidence>